<feature type="domain" description="GAPS4 PD-(D/E)XK nuclease" evidence="1">
    <location>
        <begin position="2"/>
        <end position="140"/>
    </location>
</feature>
<evidence type="ECO:0000259" key="1">
    <source>
        <dbReference type="Pfam" id="PF26115"/>
    </source>
</evidence>
<evidence type="ECO:0000313" key="3">
    <source>
        <dbReference type="Proteomes" id="UP001596091"/>
    </source>
</evidence>
<proteinExistence type="predicted"/>
<reference evidence="3" key="1">
    <citation type="journal article" date="2019" name="Int. J. Syst. Evol. Microbiol.">
        <title>The Global Catalogue of Microorganisms (GCM) 10K type strain sequencing project: providing services to taxonomists for standard genome sequencing and annotation.</title>
        <authorList>
            <consortium name="The Broad Institute Genomics Platform"/>
            <consortium name="The Broad Institute Genome Sequencing Center for Infectious Disease"/>
            <person name="Wu L."/>
            <person name="Ma J."/>
        </authorList>
    </citation>
    <scope>NUCLEOTIDE SEQUENCE [LARGE SCALE GENOMIC DNA]</scope>
    <source>
        <strain evidence="3">JCM 4087</strain>
    </source>
</reference>
<keyword evidence="3" id="KW-1185">Reference proteome</keyword>
<accession>A0ABW1EKN5</accession>
<dbReference type="InterPro" id="IPR058873">
    <property type="entry name" value="PDDEXK_GAPS4"/>
</dbReference>
<dbReference type="Proteomes" id="UP001596091">
    <property type="component" value="Unassembled WGS sequence"/>
</dbReference>
<organism evidence="2 3">
    <name type="scientific">Acidicapsa dinghuensis</name>
    <dbReference type="NCBI Taxonomy" id="2218256"/>
    <lineage>
        <taxon>Bacteria</taxon>
        <taxon>Pseudomonadati</taxon>
        <taxon>Acidobacteriota</taxon>
        <taxon>Terriglobia</taxon>
        <taxon>Terriglobales</taxon>
        <taxon>Acidobacteriaceae</taxon>
        <taxon>Acidicapsa</taxon>
    </lineage>
</organism>
<protein>
    <recommendedName>
        <fullName evidence="1">GAPS4 PD-(D/E)XK nuclease domain-containing protein</fullName>
    </recommendedName>
</protein>
<sequence>MSETSNVAKMAELLSSELFSEFFWKKSGPVDQNWKCVVESHNKDTHPSDVVFYYDEPYKPVRTYVNCDLKSYSAETITTAQIYGAVRNLALSLSCAEQSEEWRKKYLHDEVSASVVGLLFVYNHDGAYSRNFREIYKSVKFDDIPVPRGSRLFIFGPDEVQWLDNVHYEINFLRGKRTIPDQEHCRFFYPQLVQKKNLRIETARAATLEMLCGPWISLLCEDPQGREKTLLVFYRDRGSLTQEFLYLIDYLMHFQQITPGVKVLIRTLDADSTAAANFERAIEEYIIEFGGAGEARADLKRIEFAPIHKIHTSFSSEEIGMMRGQ</sequence>
<gene>
    <name evidence="2" type="ORF">ACFPT7_20230</name>
</gene>
<comment type="caution">
    <text evidence="2">The sequence shown here is derived from an EMBL/GenBank/DDBJ whole genome shotgun (WGS) entry which is preliminary data.</text>
</comment>
<dbReference type="EMBL" id="JBHSPH010000010">
    <property type="protein sequence ID" value="MFC5864648.1"/>
    <property type="molecule type" value="Genomic_DNA"/>
</dbReference>
<evidence type="ECO:0000313" key="2">
    <source>
        <dbReference type="EMBL" id="MFC5864648.1"/>
    </source>
</evidence>
<dbReference type="Pfam" id="PF26115">
    <property type="entry name" value="PDDEXK_GAPS4"/>
    <property type="match status" value="1"/>
</dbReference>
<name>A0ABW1EKN5_9BACT</name>
<dbReference type="RefSeq" id="WP_263332809.1">
    <property type="nucleotide sequence ID" value="NZ_JAGSYH010000001.1"/>
</dbReference>